<reference evidence="2" key="1">
    <citation type="submission" date="2014-12" db="EMBL/GenBank/DDBJ databases">
        <title>Insight into the proteome of Arion vulgaris.</title>
        <authorList>
            <person name="Aradska J."/>
            <person name="Bulat T."/>
            <person name="Smidak R."/>
            <person name="Sarate P."/>
            <person name="Gangsoo J."/>
            <person name="Sialana F."/>
            <person name="Bilban M."/>
            <person name="Lubec G."/>
        </authorList>
    </citation>
    <scope>NUCLEOTIDE SEQUENCE</scope>
    <source>
        <tissue evidence="2">Skin</tissue>
    </source>
</reference>
<feature type="domain" description="FAM69 protein-kinase" evidence="1">
    <location>
        <begin position="20"/>
        <end position="153"/>
    </location>
</feature>
<dbReference type="AlphaFoldDB" id="A0A0B6YWD6"/>
<organism evidence="2">
    <name type="scientific">Arion vulgaris</name>
    <dbReference type="NCBI Taxonomy" id="1028688"/>
    <lineage>
        <taxon>Eukaryota</taxon>
        <taxon>Metazoa</taxon>
        <taxon>Spiralia</taxon>
        <taxon>Lophotrochozoa</taxon>
        <taxon>Mollusca</taxon>
        <taxon>Gastropoda</taxon>
        <taxon>Heterobranchia</taxon>
        <taxon>Euthyneura</taxon>
        <taxon>Panpulmonata</taxon>
        <taxon>Eupulmonata</taxon>
        <taxon>Stylommatophora</taxon>
        <taxon>Helicina</taxon>
        <taxon>Arionoidea</taxon>
        <taxon>Arionidae</taxon>
        <taxon>Arion</taxon>
    </lineage>
</organism>
<evidence type="ECO:0000313" key="2">
    <source>
        <dbReference type="EMBL" id="CEK60056.1"/>
    </source>
</evidence>
<accession>A0A0B6YWD6</accession>
<dbReference type="Pfam" id="PF12260">
    <property type="entry name" value="PIP49_C"/>
    <property type="match status" value="1"/>
</dbReference>
<sequence length="153" mass="16867">ENAPALTSFSKMSYFISGYPSWTSRAKTAISILHLVRMMETMEHPLHLCDIKSPHFGVMPNNEIKFIDADTVFADETLSHDLGAPNCSDHADCAFFDCDGWCQKSTGRCIPLRTNNNLQMVCAKIFKASFLSTYGGLLSSPPSAVAEELTNLL</sequence>
<gene>
    <name evidence="2" type="primary">ORF38294</name>
</gene>
<feature type="non-terminal residue" evidence="2">
    <location>
        <position position="1"/>
    </location>
</feature>
<evidence type="ECO:0000259" key="1">
    <source>
        <dbReference type="Pfam" id="PF12260"/>
    </source>
</evidence>
<proteinExistence type="predicted"/>
<dbReference type="PANTHER" id="PTHR21093:SF2">
    <property type="entry name" value="DIVERGENT PROTEIN KINASE DOMAIN 1C"/>
    <property type="match status" value="1"/>
</dbReference>
<name>A0A0B6YWD6_9EUPU</name>
<protein>
    <recommendedName>
        <fullName evidence="1">FAM69 protein-kinase domain-containing protein</fullName>
    </recommendedName>
</protein>
<dbReference type="EMBL" id="HACG01013191">
    <property type="protein sequence ID" value="CEK60056.1"/>
    <property type="molecule type" value="Transcribed_RNA"/>
</dbReference>
<dbReference type="PANTHER" id="PTHR21093">
    <property type="entry name" value="DIVERGENT PROTEIN KINASE DOMAIN 1C-RELATED"/>
    <property type="match status" value="1"/>
</dbReference>
<dbReference type="InterPro" id="IPR022049">
    <property type="entry name" value="FAM69_kinase_dom"/>
</dbReference>
<feature type="non-terminal residue" evidence="2">
    <location>
        <position position="153"/>
    </location>
</feature>